<comment type="function">
    <text evidence="12">Component of the F(0) channel, it forms part of the peripheral stalk, linking F(1) to F(0).</text>
</comment>
<keyword evidence="4 12" id="KW-0812">Transmembrane</keyword>
<dbReference type="GO" id="GO:0046933">
    <property type="term" value="F:proton-transporting ATP synthase activity, rotational mechanism"/>
    <property type="evidence" value="ECO:0007669"/>
    <property type="project" value="UniProtKB-UniRule"/>
</dbReference>
<evidence type="ECO:0000256" key="12">
    <source>
        <dbReference type="HAMAP-Rule" id="MF_01398"/>
    </source>
</evidence>
<comment type="similarity">
    <text evidence="1 12 13">Belongs to the ATPase B chain family.</text>
</comment>
<keyword evidence="8 12" id="KW-0472">Membrane</keyword>
<protein>
    <recommendedName>
        <fullName evidence="12">ATP synthase subunit b</fullName>
    </recommendedName>
    <alternativeName>
        <fullName evidence="12">ATP synthase F(0) sector subunit b</fullName>
    </alternativeName>
    <alternativeName>
        <fullName evidence="12">ATPase subunit I</fullName>
    </alternativeName>
    <alternativeName>
        <fullName evidence="12">F-type ATPase subunit b</fullName>
        <shortName evidence="12">F-ATPase subunit b</shortName>
    </alternativeName>
</protein>
<feature type="transmembrane region" description="Helical" evidence="12">
    <location>
        <begin position="44"/>
        <end position="67"/>
    </location>
</feature>
<reference evidence="16 17" key="1">
    <citation type="submission" date="2019-07" db="EMBL/GenBank/DDBJ databases">
        <authorList>
            <person name="Cremers G."/>
        </authorList>
    </citation>
    <scope>NUCLEOTIDE SEQUENCE [LARGE SCALE GENOMIC DNA]</scope>
</reference>
<accession>A0A564ZF14</accession>
<keyword evidence="3 12" id="KW-0138">CF(0)</keyword>
<keyword evidence="6 12" id="KW-1133">Transmembrane helix</keyword>
<dbReference type="CDD" id="cd06503">
    <property type="entry name" value="ATP-synt_Fo_b"/>
    <property type="match status" value="1"/>
</dbReference>
<dbReference type="GO" id="GO:0045259">
    <property type="term" value="C:proton-transporting ATP synthase complex"/>
    <property type="evidence" value="ECO:0007669"/>
    <property type="project" value="UniProtKB-KW"/>
</dbReference>
<keyword evidence="12" id="KW-1003">Cell membrane</keyword>
<feature type="coiled-coil region" evidence="14">
    <location>
        <begin position="81"/>
        <end position="163"/>
    </location>
</feature>
<proteinExistence type="inferred from homology"/>
<dbReference type="InterPro" id="IPR002146">
    <property type="entry name" value="ATP_synth_b/b'su_bac/chlpt"/>
</dbReference>
<evidence type="ECO:0000313" key="16">
    <source>
        <dbReference type="EMBL" id="VUZ83753.1"/>
    </source>
</evidence>
<keyword evidence="2 12" id="KW-0813">Transport</keyword>
<dbReference type="GO" id="GO:0016787">
    <property type="term" value="F:hydrolase activity"/>
    <property type="evidence" value="ECO:0007669"/>
    <property type="project" value="UniProtKB-KW"/>
</dbReference>
<evidence type="ECO:0000256" key="8">
    <source>
        <dbReference type="ARBA" id="ARBA00023136"/>
    </source>
</evidence>
<evidence type="ECO:0000256" key="4">
    <source>
        <dbReference type="ARBA" id="ARBA00022692"/>
    </source>
</evidence>
<dbReference type="GO" id="GO:0046961">
    <property type="term" value="F:proton-transporting ATPase activity, rotational mechanism"/>
    <property type="evidence" value="ECO:0007669"/>
    <property type="project" value="TreeGrafter"/>
</dbReference>
<evidence type="ECO:0000256" key="13">
    <source>
        <dbReference type="RuleBase" id="RU003848"/>
    </source>
</evidence>
<keyword evidence="7 12" id="KW-0406">Ion transport</keyword>
<dbReference type="Pfam" id="PF00430">
    <property type="entry name" value="ATP-synt_B"/>
    <property type="match status" value="1"/>
</dbReference>
<dbReference type="GO" id="GO:0012505">
    <property type="term" value="C:endomembrane system"/>
    <property type="evidence" value="ECO:0007669"/>
    <property type="project" value="UniProtKB-SubCell"/>
</dbReference>
<dbReference type="Proteomes" id="UP000334340">
    <property type="component" value="Unassembled WGS sequence"/>
</dbReference>
<dbReference type="AlphaFoldDB" id="A0A564ZF14"/>
<dbReference type="PANTHER" id="PTHR33445:SF2">
    <property type="entry name" value="ATP SYNTHASE SUBUNIT B', CHLOROPLASTIC"/>
    <property type="match status" value="1"/>
</dbReference>
<evidence type="ECO:0000256" key="7">
    <source>
        <dbReference type="ARBA" id="ARBA00023065"/>
    </source>
</evidence>
<evidence type="ECO:0000256" key="9">
    <source>
        <dbReference type="ARBA" id="ARBA00023310"/>
    </source>
</evidence>
<organism evidence="16 17">
    <name type="scientific">Candidatus Methylomirabilis lanthanidiphila</name>
    <dbReference type="NCBI Taxonomy" id="2211376"/>
    <lineage>
        <taxon>Bacteria</taxon>
        <taxon>Candidatus Methylomirabilota</taxon>
        <taxon>Candidatus Methylomirabilia</taxon>
        <taxon>Candidatus Methylomirabilales</taxon>
        <taxon>Candidatus Methylomirabilaceae</taxon>
        <taxon>Candidatus Methylomirabilis</taxon>
    </lineage>
</organism>
<feature type="signal peptide" evidence="15">
    <location>
        <begin position="1"/>
        <end position="28"/>
    </location>
</feature>
<evidence type="ECO:0000256" key="1">
    <source>
        <dbReference type="ARBA" id="ARBA00005513"/>
    </source>
</evidence>
<evidence type="ECO:0000256" key="14">
    <source>
        <dbReference type="SAM" id="Coils"/>
    </source>
</evidence>
<dbReference type="HAMAP" id="MF_01398">
    <property type="entry name" value="ATP_synth_b_bprime"/>
    <property type="match status" value="1"/>
</dbReference>
<evidence type="ECO:0000256" key="10">
    <source>
        <dbReference type="ARBA" id="ARBA00025198"/>
    </source>
</evidence>
<dbReference type="PANTHER" id="PTHR33445">
    <property type="entry name" value="ATP SYNTHASE SUBUNIT B', CHLOROPLASTIC"/>
    <property type="match status" value="1"/>
</dbReference>
<keyword evidence="17" id="KW-1185">Reference proteome</keyword>
<sequence length="201" mass="22175">MTKDRIRLIAIAASFLGLSLLAAFPAWAAEEAHGGGEQPGIINLNMTLLIQVVNFLILIAVLYKFLFTPLTQFLATRADGIKRSLEEAKTAKEAAAQAQKEYEAQILATRREAAAMRESAVREVEEERQRLLKASREEAARLVTEAKAQIEQEVKRAKAELRQEVVGLSLGVAERVIARSLTTDDHRRLAEQVVAEIGSGR</sequence>
<dbReference type="EMBL" id="CABIKM010000001">
    <property type="protein sequence ID" value="VUZ83753.1"/>
    <property type="molecule type" value="Genomic_DNA"/>
</dbReference>
<comment type="subcellular location">
    <subcellularLocation>
        <location evidence="12">Cell membrane</location>
        <topology evidence="12">Single-pass membrane protein</topology>
    </subcellularLocation>
    <subcellularLocation>
        <location evidence="11">Endomembrane system</location>
        <topology evidence="11">Single-pass membrane protein</topology>
    </subcellularLocation>
</comment>
<keyword evidence="9 12" id="KW-0066">ATP synthesis</keyword>
<dbReference type="InterPro" id="IPR005864">
    <property type="entry name" value="ATP_synth_F0_bsu_bac"/>
</dbReference>
<feature type="chain" id="PRO_5021956711" description="ATP synthase subunit b" evidence="15">
    <location>
        <begin position="29"/>
        <end position="201"/>
    </location>
</feature>
<evidence type="ECO:0000313" key="17">
    <source>
        <dbReference type="Proteomes" id="UP000334340"/>
    </source>
</evidence>
<evidence type="ECO:0000256" key="15">
    <source>
        <dbReference type="SAM" id="SignalP"/>
    </source>
</evidence>
<comment type="subunit">
    <text evidence="12">F-type ATPases have 2 components, F(1) - the catalytic core - and F(0) - the membrane proton channel. F(1) has five subunits: alpha(3), beta(3), gamma(1), delta(1), epsilon(1). F(0) has three main subunits: a(1), b(2) and c(10-14). The alpha and beta chains form an alternating ring which encloses part of the gamma chain. F(1) is attached to F(0) by a central stalk formed by the gamma and epsilon chains, while a peripheral stalk is formed by the delta and b chains.</text>
</comment>
<keyword evidence="5 12" id="KW-0375">Hydrogen ion transport</keyword>
<evidence type="ECO:0000256" key="5">
    <source>
        <dbReference type="ARBA" id="ARBA00022781"/>
    </source>
</evidence>
<dbReference type="NCBIfam" id="TIGR01144">
    <property type="entry name" value="ATP_synt_b"/>
    <property type="match status" value="1"/>
</dbReference>
<keyword evidence="16" id="KW-0378">Hydrolase</keyword>
<gene>
    <name evidence="12" type="primary">atpF</name>
    <name evidence="16" type="ORF">MELA_00106</name>
</gene>
<evidence type="ECO:0000256" key="11">
    <source>
        <dbReference type="ARBA" id="ARBA00037847"/>
    </source>
</evidence>
<keyword evidence="14" id="KW-0175">Coiled coil</keyword>
<comment type="function">
    <text evidence="10 12">F(1)F(0) ATP synthase produces ATP from ADP in the presence of a proton or sodium gradient. F-type ATPases consist of two structural domains, F(1) containing the extramembraneous catalytic core and F(0) containing the membrane proton channel, linked together by a central stalk and a peripheral stalk. During catalysis, ATP synthesis in the catalytic domain of F(1) is coupled via a rotary mechanism of the central stalk subunits to proton translocation.</text>
</comment>
<name>A0A564ZF14_9BACT</name>
<dbReference type="GO" id="GO:0005886">
    <property type="term" value="C:plasma membrane"/>
    <property type="evidence" value="ECO:0007669"/>
    <property type="project" value="UniProtKB-SubCell"/>
</dbReference>
<keyword evidence="15" id="KW-0732">Signal</keyword>
<evidence type="ECO:0000256" key="6">
    <source>
        <dbReference type="ARBA" id="ARBA00022989"/>
    </source>
</evidence>
<evidence type="ECO:0000256" key="3">
    <source>
        <dbReference type="ARBA" id="ARBA00022547"/>
    </source>
</evidence>
<evidence type="ECO:0000256" key="2">
    <source>
        <dbReference type="ARBA" id="ARBA00022448"/>
    </source>
</evidence>
<dbReference type="InterPro" id="IPR050059">
    <property type="entry name" value="ATP_synthase_B_chain"/>
</dbReference>